<dbReference type="Proteomes" id="UP000219215">
    <property type="component" value="Chromosome DPRO"/>
</dbReference>
<keyword evidence="3" id="KW-1185">Reference proteome</keyword>
<feature type="region of interest" description="Disordered" evidence="1">
    <location>
        <begin position="1"/>
        <end position="50"/>
    </location>
</feature>
<feature type="compositionally biased region" description="Polar residues" evidence="1">
    <location>
        <begin position="1"/>
        <end position="28"/>
    </location>
</feature>
<evidence type="ECO:0000256" key="1">
    <source>
        <dbReference type="SAM" id="MobiDB-lite"/>
    </source>
</evidence>
<dbReference type="KEGG" id="pprf:DPRO_0934"/>
<protein>
    <submittedName>
        <fullName evidence="2">Uncharacterized protein</fullName>
    </submittedName>
</protein>
<feature type="compositionally biased region" description="Basic and acidic residues" evidence="1">
    <location>
        <begin position="30"/>
        <end position="39"/>
    </location>
</feature>
<reference evidence="3" key="1">
    <citation type="submission" date="2017-09" db="EMBL/GenBank/DDBJ databases">
        <authorList>
            <person name="Regsiter A."/>
            <person name="William W."/>
        </authorList>
    </citation>
    <scope>NUCLEOTIDE SEQUENCE [LARGE SCALE GENOMIC DNA]</scope>
    <source>
        <strain evidence="3">500-1</strain>
    </source>
</reference>
<feature type="region of interest" description="Disordered" evidence="1">
    <location>
        <begin position="97"/>
        <end position="150"/>
    </location>
</feature>
<dbReference type="OrthoDB" id="5465316at2"/>
<organism evidence="2 3">
    <name type="scientific">Pseudodesulfovibrio profundus</name>
    <dbReference type="NCBI Taxonomy" id="57320"/>
    <lineage>
        <taxon>Bacteria</taxon>
        <taxon>Pseudomonadati</taxon>
        <taxon>Thermodesulfobacteriota</taxon>
        <taxon>Desulfovibrionia</taxon>
        <taxon>Desulfovibrionales</taxon>
        <taxon>Desulfovibrionaceae</taxon>
    </lineage>
</organism>
<accession>A0A2C8F5E6</accession>
<feature type="compositionally biased region" description="Polar residues" evidence="1">
    <location>
        <begin position="40"/>
        <end position="49"/>
    </location>
</feature>
<sequence>MISSVNSHDPFQDFTGVQNKRQKQSSFDQEIEKSHEKQEAQASTISFQKELTPEEEQRVLFLQNMLSQLLSLADGRPSEEQRERIKEIEKELEELTGVKMETRLSSVTEKMPGKKEEKAEDEESLVQQFGIDPDEAKHKQSAAPSGEAVPGIQMLKRQSLFAQLQSLLGPQLDQ</sequence>
<evidence type="ECO:0000313" key="3">
    <source>
        <dbReference type="Proteomes" id="UP000219215"/>
    </source>
</evidence>
<dbReference type="EMBL" id="LT907975">
    <property type="protein sequence ID" value="SOB57825.1"/>
    <property type="molecule type" value="Genomic_DNA"/>
</dbReference>
<dbReference type="AlphaFoldDB" id="A0A2C8F5E6"/>
<gene>
    <name evidence="2" type="ORF">DPRO_0934</name>
</gene>
<evidence type="ECO:0000313" key="2">
    <source>
        <dbReference type="EMBL" id="SOB57825.1"/>
    </source>
</evidence>
<proteinExistence type="predicted"/>
<dbReference type="RefSeq" id="WP_097011012.1">
    <property type="nucleotide sequence ID" value="NZ_LT907975.1"/>
</dbReference>
<name>A0A2C8F5E6_9BACT</name>